<dbReference type="HOGENOM" id="CLU_616342_0_0_7"/>
<dbReference type="Gene3D" id="3.40.50.10140">
    <property type="entry name" value="Toll/interleukin-1 receptor homology (TIR) domain"/>
    <property type="match status" value="1"/>
</dbReference>
<dbReference type="EMBL" id="AZHX01001573">
    <property type="protein sequence ID" value="ETX01949.1"/>
    <property type="molecule type" value="Genomic_DNA"/>
</dbReference>
<comment type="caution">
    <text evidence="1">The sequence shown here is derived from an EMBL/GenBank/DDBJ whole genome shotgun (WGS) entry which is preliminary data.</text>
</comment>
<keyword evidence="2" id="KW-1185">Reference proteome</keyword>
<evidence type="ECO:0000313" key="1">
    <source>
        <dbReference type="EMBL" id="ETX01949.1"/>
    </source>
</evidence>
<dbReference type="AlphaFoldDB" id="W4LV47"/>
<accession>W4LV47</accession>
<sequence length="444" mass="50346">MWYDAELPGNVELTDTLKQRVEQSATLLIIMTRPYLSSDWCEKEREWFEKEIKQRGRGIENVFVVRAMATDNEKWPDFLKDRFGETVLGYPFCNEAEGRAARPFGWVQPTDSSTSVEFIDALTRLASDMATRLDDIRKTTPAPHATPYDSGARMRSVAAERPIFVAPGTEEVRPVVEEIRMQLEQKGFGLLPPAEVRIEAMSEPDEEQWLNRASAFVQCLGVTAAKDAEAEFGRVQLLNQRARQQSLPQFLWRDSKIPLAALGYDPTYQQFVESLGEIPDSTASELADEIAEYLKQQAAGSSPEQPLIAFIEVPADALSQFDQLKEGIDTDDCLLFPLKPPEQGEIRQIQIERKARQAFFHECHVILLMYCMANQLPWLTSAIINYERDITVVRRELDRCPKPVVIDYIGEAQALGATIGVDVIFWEKGSDPDELWRQLRSLAA</sequence>
<dbReference type="Proteomes" id="UP000019140">
    <property type="component" value="Unassembled WGS sequence"/>
</dbReference>
<organism evidence="1 2">
    <name type="scientific">Candidatus Entotheonella gemina</name>
    <dbReference type="NCBI Taxonomy" id="1429439"/>
    <lineage>
        <taxon>Bacteria</taxon>
        <taxon>Pseudomonadati</taxon>
        <taxon>Nitrospinota/Tectimicrobiota group</taxon>
        <taxon>Candidatus Tectimicrobiota</taxon>
        <taxon>Candidatus Entotheonellia</taxon>
        <taxon>Candidatus Entotheonellales</taxon>
        <taxon>Candidatus Entotheonellaceae</taxon>
        <taxon>Candidatus Entotheonella</taxon>
    </lineage>
</organism>
<gene>
    <name evidence="1" type="ORF">ETSY2_36405</name>
</gene>
<protein>
    <recommendedName>
        <fullName evidence="3">TIR domain-containing protein</fullName>
    </recommendedName>
</protein>
<name>W4LV47_9BACT</name>
<reference evidence="1 2" key="1">
    <citation type="journal article" date="2014" name="Nature">
        <title>An environmental bacterial taxon with a large and distinct metabolic repertoire.</title>
        <authorList>
            <person name="Wilson M.C."/>
            <person name="Mori T."/>
            <person name="Ruckert C."/>
            <person name="Uria A.R."/>
            <person name="Helf M.J."/>
            <person name="Takada K."/>
            <person name="Gernert C."/>
            <person name="Steffens U.A."/>
            <person name="Heycke N."/>
            <person name="Schmitt S."/>
            <person name="Rinke C."/>
            <person name="Helfrich E.J."/>
            <person name="Brachmann A.O."/>
            <person name="Gurgui C."/>
            <person name="Wakimoto T."/>
            <person name="Kracht M."/>
            <person name="Crusemann M."/>
            <person name="Hentschel U."/>
            <person name="Abe I."/>
            <person name="Matsunaga S."/>
            <person name="Kalinowski J."/>
            <person name="Takeyama H."/>
            <person name="Piel J."/>
        </authorList>
    </citation>
    <scope>NUCLEOTIDE SEQUENCE [LARGE SCALE GENOMIC DNA]</scope>
    <source>
        <strain evidence="2">TSY2</strain>
    </source>
</reference>
<evidence type="ECO:0008006" key="3">
    <source>
        <dbReference type="Google" id="ProtNLM"/>
    </source>
</evidence>
<dbReference type="InterPro" id="IPR035897">
    <property type="entry name" value="Toll_tir_struct_dom_sf"/>
</dbReference>
<evidence type="ECO:0000313" key="2">
    <source>
        <dbReference type="Proteomes" id="UP000019140"/>
    </source>
</evidence>
<dbReference type="SUPFAM" id="SSF52200">
    <property type="entry name" value="Toll/Interleukin receptor TIR domain"/>
    <property type="match status" value="1"/>
</dbReference>
<proteinExistence type="predicted"/>